<dbReference type="GO" id="GO:0141148">
    <property type="term" value="F:enoyl-[acyl-carrier-protein] reductase (NADPH) activity"/>
    <property type="evidence" value="ECO:0007669"/>
    <property type="project" value="UniProtKB-EC"/>
</dbReference>
<feature type="domain" description="Enoyl reductase (ER)" evidence="11">
    <location>
        <begin position="10"/>
        <end position="313"/>
    </location>
</feature>
<evidence type="ECO:0000259" key="11">
    <source>
        <dbReference type="SMART" id="SM00829"/>
    </source>
</evidence>
<dbReference type="CDD" id="cd08290">
    <property type="entry name" value="ETR"/>
    <property type="match status" value="1"/>
</dbReference>
<gene>
    <name evidence="12" type="ORF">Y958_14835</name>
</gene>
<dbReference type="SUPFAM" id="SSF51735">
    <property type="entry name" value="NAD(P)-binding Rossmann-fold domains"/>
    <property type="match status" value="1"/>
</dbReference>
<dbReference type="Pfam" id="PF08240">
    <property type="entry name" value="ADH_N"/>
    <property type="match status" value="1"/>
</dbReference>
<evidence type="ECO:0000256" key="3">
    <source>
        <dbReference type="ARBA" id="ARBA00022832"/>
    </source>
</evidence>
<evidence type="ECO:0000313" key="13">
    <source>
        <dbReference type="Proteomes" id="UP000197153"/>
    </source>
</evidence>
<keyword evidence="13" id="KW-1185">Reference proteome</keyword>
<comment type="catalytic activity">
    <reaction evidence="10">
        <text>a 2,3-saturated acyl-[ACP] + NADP(+) = a (2E)-enoyl-[ACP] + NADPH + H(+)</text>
        <dbReference type="Rhea" id="RHEA:22564"/>
        <dbReference type="Rhea" id="RHEA-COMP:9925"/>
        <dbReference type="Rhea" id="RHEA-COMP:9926"/>
        <dbReference type="ChEBI" id="CHEBI:15378"/>
        <dbReference type="ChEBI" id="CHEBI:57783"/>
        <dbReference type="ChEBI" id="CHEBI:58349"/>
        <dbReference type="ChEBI" id="CHEBI:78784"/>
        <dbReference type="ChEBI" id="CHEBI:78785"/>
        <dbReference type="EC" id="1.3.1.104"/>
    </reaction>
</comment>
<accession>A0A248JUP2</accession>
<keyword evidence="8" id="KW-0275">Fatty acid biosynthesis</keyword>
<evidence type="ECO:0000256" key="4">
    <source>
        <dbReference type="ARBA" id="ARBA00022857"/>
    </source>
</evidence>
<dbReference type="KEGG" id="nao:Y958_14835"/>
<dbReference type="SMART" id="SM00829">
    <property type="entry name" value="PKS_ER"/>
    <property type="match status" value="1"/>
</dbReference>
<name>A0A248JUP2_9PROT</name>
<reference evidence="12 13" key="1">
    <citation type="submission" date="2017-06" db="EMBL/GenBank/DDBJ databases">
        <title>Complete genome sequence of Nitrospirillum amazonense strain CBAmC, an endophytic nitrogen-fixing and plant growth-promoting bacterium, isolated from sugarcane.</title>
        <authorList>
            <person name="Schwab S."/>
            <person name="dos Santos Teixeira K.R."/>
            <person name="Simoes Araujo J.L."/>
            <person name="Soares Vidal M."/>
            <person name="Borges de Freitas H.R."/>
            <person name="Rivello Crivelaro A.L."/>
            <person name="Bueno de Camargo Nunes A."/>
            <person name="dos Santos C.M."/>
            <person name="Palmeira da Silva Rosa D."/>
            <person name="da Silva Padilha D."/>
            <person name="da Silva E."/>
            <person name="Araujo Terra L."/>
            <person name="Soares Mendes V."/>
            <person name="Farinelli L."/>
            <person name="Magalhaes Cruz L."/>
            <person name="Baldani J.I."/>
        </authorList>
    </citation>
    <scope>NUCLEOTIDE SEQUENCE [LARGE SCALE GENOMIC DNA]</scope>
    <source>
        <strain evidence="12 13">CBAmC</strain>
    </source>
</reference>
<dbReference type="InterPro" id="IPR020843">
    <property type="entry name" value="ER"/>
</dbReference>
<evidence type="ECO:0000256" key="9">
    <source>
        <dbReference type="ARBA" id="ARBA00038963"/>
    </source>
</evidence>
<dbReference type="SUPFAM" id="SSF50129">
    <property type="entry name" value="GroES-like"/>
    <property type="match status" value="1"/>
</dbReference>
<evidence type="ECO:0000256" key="2">
    <source>
        <dbReference type="ARBA" id="ARBA00022516"/>
    </source>
</evidence>
<evidence type="ECO:0000256" key="7">
    <source>
        <dbReference type="ARBA" id="ARBA00023098"/>
    </source>
</evidence>
<dbReference type="RefSeq" id="WP_088872844.1">
    <property type="nucleotide sequence ID" value="NZ_CP022111.1"/>
</dbReference>
<dbReference type="InterPro" id="IPR051034">
    <property type="entry name" value="Mito_Enoyl-ACP_Reductase"/>
</dbReference>
<keyword evidence="2" id="KW-0444">Lipid biosynthesis</keyword>
<dbReference type="PANTHER" id="PTHR43981">
    <property type="entry name" value="ENOYL-[ACYL-CARRIER-PROTEIN] REDUCTASE, MITOCHONDRIAL"/>
    <property type="match status" value="1"/>
</dbReference>
<dbReference type="EMBL" id="CP022111">
    <property type="protein sequence ID" value="ASG22236.1"/>
    <property type="molecule type" value="Genomic_DNA"/>
</dbReference>
<sequence>MKAAIIAAAGQLPEVRHLPDPGPPGLGQVLVAMLLAPINPADRQVITRSYAFPMSYPLILGAEGVGRVMALGPGVQGIAEGDRVLPLDRGNWCSHRLMSADRLIVIPSDVPDDQAAMLRINPATAWRLLDQARLGAGDWVIQNGANSAVARWVRLLASQRGVGVVNVARSPPAHRPDAEIWLADGPDLPTEVARALRDRPVPLAFDCVAGPATARLASCVSPDGQVVIFGHLSGEDCVLPSGLLTGRGLIVRGFSLRPAEATEAPATVAALYSRLARLACRPEAHTPVAATYPLDALSTALSTAGCGVGRVLLALDR</sequence>
<keyword evidence="4" id="KW-0521">NADP</keyword>
<keyword evidence="7" id="KW-0443">Lipid metabolism</keyword>
<dbReference type="InterPro" id="IPR011032">
    <property type="entry name" value="GroES-like_sf"/>
</dbReference>
<keyword evidence="3" id="KW-0276">Fatty acid metabolism</keyword>
<evidence type="ECO:0000313" key="12">
    <source>
        <dbReference type="EMBL" id="ASG22236.1"/>
    </source>
</evidence>
<evidence type="ECO:0000256" key="5">
    <source>
        <dbReference type="ARBA" id="ARBA00022946"/>
    </source>
</evidence>
<dbReference type="InterPro" id="IPR013154">
    <property type="entry name" value="ADH-like_N"/>
</dbReference>
<dbReference type="InterPro" id="IPR036291">
    <property type="entry name" value="NAD(P)-bd_dom_sf"/>
</dbReference>
<comment type="similarity">
    <text evidence="1">Belongs to the zinc-containing alcohol dehydrogenase family. Quinone oxidoreductase subfamily.</text>
</comment>
<dbReference type="Gene3D" id="3.90.180.10">
    <property type="entry name" value="Medium-chain alcohol dehydrogenases, catalytic domain"/>
    <property type="match status" value="1"/>
</dbReference>
<keyword evidence="6" id="KW-0560">Oxidoreductase</keyword>
<organism evidence="12 13">
    <name type="scientific">Nitrospirillum viridazoti CBAmc</name>
    <dbReference type="NCBI Taxonomy" id="1441467"/>
    <lineage>
        <taxon>Bacteria</taxon>
        <taxon>Pseudomonadati</taxon>
        <taxon>Pseudomonadota</taxon>
        <taxon>Alphaproteobacteria</taxon>
        <taxon>Rhodospirillales</taxon>
        <taxon>Azospirillaceae</taxon>
        <taxon>Nitrospirillum</taxon>
        <taxon>Nitrospirillum viridazoti</taxon>
    </lineage>
</organism>
<dbReference type="PANTHER" id="PTHR43981:SF2">
    <property type="entry name" value="ENOYL-[ACYL-CARRIER-PROTEIN] REDUCTASE, MITOCHONDRIAL"/>
    <property type="match status" value="1"/>
</dbReference>
<dbReference type="Proteomes" id="UP000197153">
    <property type="component" value="Chromosome 2"/>
</dbReference>
<evidence type="ECO:0000256" key="10">
    <source>
        <dbReference type="ARBA" id="ARBA00048843"/>
    </source>
</evidence>
<dbReference type="EC" id="1.3.1.104" evidence="9"/>
<dbReference type="GO" id="GO:0006633">
    <property type="term" value="P:fatty acid biosynthetic process"/>
    <property type="evidence" value="ECO:0007669"/>
    <property type="project" value="UniProtKB-KW"/>
</dbReference>
<keyword evidence="5" id="KW-0809">Transit peptide</keyword>
<dbReference type="Gene3D" id="3.40.50.720">
    <property type="entry name" value="NAD(P)-binding Rossmann-like Domain"/>
    <property type="match status" value="1"/>
</dbReference>
<protein>
    <recommendedName>
        <fullName evidence="9">enoyl-[acyl-carrier-protein] reductase</fullName>
        <ecNumber evidence="9">1.3.1.104</ecNumber>
    </recommendedName>
</protein>
<evidence type="ECO:0000256" key="1">
    <source>
        <dbReference type="ARBA" id="ARBA00010371"/>
    </source>
</evidence>
<dbReference type="AlphaFoldDB" id="A0A248JUP2"/>
<proteinExistence type="inferred from homology"/>
<evidence type="ECO:0000256" key="8">
    <source>
        <dbReference type="ARBA" id="ARBA00023160"/>
    </source>
</evidence>
<evidence type="ECO:0000256" key="6">
    <source>
        <dbReference type="ARBA" id="ARBA00023002"/>
    </source>
</evidence>